<proteinExistence type="predicted"/>
<name>A0A094PQQ8_9ZZZZ</name>
<reference evidence="2" key="1">
    <citation type="submission" date="2014-06" db="EMBL/GenBank/DDBJ databases">
        <title>Key roles for freshwater Actinobacteria revealed by deep metagenomic sequencing.</title>
        <authorList>
            <person name="Ghai R."/>
            <person name="Mizuno C.M."/>
            <person name="Picazo A."/>
            <person name="Camacho A."/>
            <person name="Rodriguez-Valera F."/>
        </authorList>
    </citation>
    <scope>NUCLEOTIDE SEQUENCE</scope>
</reference>
<feature type="compositionally biased region" description="Low complexity" evidence="1">
    <location>
        <begin position="513"/>
        <end position="548"/>
    </location>
</feature>
<accession>A0A094PQQ8</accession>
<organism evidence="2">
    <name type="scientific">freshwater metagenome</name>
    <dbReference type="NCBI Taxonomy" id="449393"/>
    <lineage>
        <taxon>unclassified sequences</taxon>
        <taxon>metagenomes</taxon>
        <taxon>ecological metagenomes</taxon>
    </lineage>
</organism>
<evidence type="ECO:0008006" key="3">
    <source>
        <dbReference type="Google" id="ProtNLM"/>
    </source>
</evidence>
<evidence type="ECO:0000313" key="2">
    <source>
        <dbReference type="EMBL" id="KGA13422.1"/>
    </source>
</evidence>
<dbReference type="EMBL" id="JNSL01000187">
    <property type="protein sequence ID" value="KGA13422.1"/>
    <property type="molecule type" value="Genomic_DNA"/>
</dbReference>
<evidence type="ECO:0000256" key="1">
    <source>
        <dbReference type="SAM" id="MobiDB-lite"/>
    </source>
</evidence>
<dbReference type="AlphaFoldDB" id="A0A094PQQ8"/>
<feature type="region of interest" description="Disordered" evidence="1">
    <location>
        <begin position="510"/>
        <end position="552"/>
    </location>
</feature>
<sequence length="585" mass="60234">MLSLNTLVKPIRRLLGSLASLALVVALLTLTSGQASADLGTGGVVWGPDTAVSTAGLDVEPESLVYDISENGTTVVAMWARRSAGGSMNYIMQMAVGTIGSGSQIVWGPVRDLGTQMSNSIPGAVSVSADGLKVALVYPVDATGQGNSLFLGTANVAPVSSGSRDISNLATSSDSMISSPNPVVVTRLRVQMSDDGSKAVASFIWADNANISLRSAYYDATAQGAGVSNGWASPVSLASLGSLDRSVALRLSPDGRTAVIVYENGDLFSYSGSVANGTLTWSQAPATIVIAGVNQQGSGGLNLEVTEDGSRGFVTWKLQEGSGPNAIATIVYLTASISGSTATWSTPAVVSRSDRDPALPNFSSYHEVVSLVMSDDSATVGVAWDRNGDDGSTYLSEVYLRLGGFTGNGFAWSGPATMISPSGVEEYLFELTSSTDASTMFLTSTNGNTVTRTLSVAGGNANWSADQTTPTGPDPVFRFSPSGDRIVMMYVDNTDVGSYLGTPTFPVAPPTTAPATTSPEITAPATTSPETTAPTSAPATTTPTTVAADSLPATGRQSNSMMLNALLVTLLGATFISTKRQLRTR</sequence>
<gene>
    <name evidence="2" type="ORF">GM51_19775</name>
</gene>
<protein>
    <recommendedName>
        <fullName evidence="3">Gram-positive cocci surface proteins LPxTG domain-containing protein</fullName>
    </recommendedName>
</protein>
<comment type="caution">
    <text evidence="2">The sequence shown here is derived from an EMBL/GenBank/DDBJ whole genome shotgun (WGS) entry which is preliminary data.</text>
</comment>